<dbReference type="RefSeq" id="WP_188403829.1">
    <property type="nucleotide sequence ID" value="NZ_BMCE01000002.1"/>
</dbReference>
<protein>
    <submittedName>
        <fullName evidence="1">Uncharacterized protein</fullName>
    </submittedName>
</protein>
<organism evidence="1 2">
    <name type="scientific">Fictibacillus barbaricus</name>
    <dbReference type="NCBI Taxonomy" id="182136"/>
    <lineage>
        <taxon>Bacteria</taxon>
        <taxon>Bacillati</taxon>
        <taxon>Bacillota</taxon>
        <taxon>Bacilli</taxon>
        <taxon>Bacillales</taxon>
        <taxon>Fictibacillaceae</taxon>
        <taxon>Fictibacillus</taxon>
    </lineage>
</organism>
<evidence type="ECO:0000313" key="1">
    <source>
        <dbReference type="EMBL" id="MBN3544471.1"/>
    </source>
</evidence>
<sequence length="59" mass="6580">MSFIKIIMGNKKEKDAGCCSVQIIEVNEKENTVCCESEASNQQENCCVDEKEVKMSCCP</sequence>
<proteinExistence type="predicted"/>
<gene>
    <name evidence="1" type="ORF">JYA64_04160</name>
</gene>
<evidence type="ECO:0000313" key="2">
    <source>
        <dbReference type="Proteomes" id="UP001319060"/>
    </source>
</evidence>
<keyword evidence="2" id="KW-1185">Reference proteome</keyword>
<comment type="caution">
    <text evidence="1">The sequence shown here is derived from an EMBL/GenBank/DDBJ whole genome shotgun (WGS) entry which is preliminary data.</text>
</comment>
<name>A0ABS2Z9S8_9BACL</name>
<accession>A0ABS2Z9S8</accession>
<dbReference type="EMBL" id="JAFHKS010000042">
    <property type="protein sequence ID" value="MBN3544471.1"/>
    <property type="molecule type" value="Genomic_DNA"/>
</dbReference>
<dbReference type="Proteomes" id="UP001319060">
    <property type="component" value="Unassembled WGS sequence"/>
</dbReference>
<reference evidence="1 2" key="1">
    <citation type="submission" date="2021-01" db="EMBL/GenBank/DDBJ databases">
        <title>Genome Sequencing of Type Strains.</title>
        <authorList>
            <person name="Lemaire J.F."/>
            <person name="Inderbitzin P."/>
            <person name="Collins S.B."/>
            <person name="Wespe N."/>
            <person name="Knight-Connoni V."/>
        </authorList>
    </citation>
    <scope>NUCLEOTIDE SEQUENCE [LARGE SCALE GENOMIC DNA]</scope>
    <source>
        <strain evidence="1 2">DSM 14730</strain>
    </source>
</reference>